<proteinExistence type="predicted"/>
<evidence type="ECO:0008006" key="3">
    <source>
        <dbReference type="Google" id="ProtNLM"/>
    </source>
</evidence>
<gene>
    <name evidence="1" type="ordered locus">TDE_1420</name>
</gene>
<sequence>MNFSPSPIIIGTSSFAQSGGSAITNILEEFFCFSVLKGGAEFECKFFTENIFALETALKIGNGIDKAAKVFLYNAYQASRDSDYKNNFGPEFLNYTIEYIDSVTENYLGAVHKDYDYTFLDPAEHAIFSKAQRLYNYKYGKRIYEAYEPYQWKPSYIPFGKVYYGNFPNDFYDKTHEYIEKVFAPLYEKNKRYVLADALYSASISTPQELMYYKNSKALIANRDPRDLYVMNKEIYGEWYMPTWNVDRWIEYYRYKRQCIKPQKENNAGNILHLQFESLIYNYEGSLAKIKKFLDLKDSEHIKKGQIFIPEKSKTNTQLFRKYPKYAKDIEKIEKKLPEFCYPYSETQIRHFLPEEIKGENRETLEDIRKTVCIFQKTGKLPFSNKQGAFLFSKLGELI</sequence>
<dbReference type="SUPFAM" id="SSF52540">
    <property type="entry name" value="P-loop containing nucleoside triphosphate hydrolases"/>
    <property type="match status" value="1"/>
</dbReference>
<dbReference type="EMBL" id="AE017226">
    <property type="protein sequence ID" value="AAS11937.1"/>
    <property type="molecule type" value="Genomic_DNA"/>
</dbReference>
<accession>Q73MT7</accession>
<dbReference type="Gene3D" id="3.40.50.300">
    <property type="entry name" value="P-loop containing nucleotide triphosphate hydrolases"/>
    <property type="match status" value="1"/>
</dbReference>
<dbReference type="PATRIC" id="fig|243275.7.peg.1362"/>
<dbReference type="RefSeq" id="WP_002679028.1">
    <property type="nucleotide sequence ID" value="NC_002967.9"/>
</dbReference>
<dbReference type="STRING" id="243275.TDE_1420"/>
<dbReference type="InterPro" id="IPR027417">
    <property type="entry name" value="P-loop_NTPase"/>
</dbReference>
<dbReference type="HOGENOM" id="CLU_047564_0_0_12"/>
<organism evidence="1 2">
    <name type="scientific">Treponema denticola (strain ATCC 35405 / DSM 14222 / CIP 103919 / JCM 8153 / KCTC 15104)</name>
    <dbReference type="NCBI Taxonomy" id="243275"/>
    <lineage>
        <taxon>Bacteria</taxon>
        <taxon>Pseudomonadati</taxon>
        <taxon>Spirochaetota</taxon>
        <taxon>Spirochaetia</taxon>
        <taxon>Spirochaetales</taxon>
        <taxon>Treponemataceae</taxon>
        <taxon>Treponema</taxon>
    </lineage>
</organism>
<dbReference type="OrthoDB" id="361795at2"/>
<dbReference type="AlphaFoldDB" id="Q73MT7"/>
<evidence type="ECO:0000313" key="2">
    <source>
        <dbReference type="Proteomes" id="UP000008212"/>
    </source>
</evidence>
<protein>
    <recommendedName>
        <fullName evidence="3">Sulfotransferase domain-containing protein</fullName>
    </recommendedName>
</protein>
<keyword evidence="2" id="KW-1185">Reference proteome</keyword>
<evidence type="ECO:0000313" key="1">
    <source>
        <dbReference type="EMBL" id="AAS11937.1"/>
    </source>
</evidence>
<dbReference type="KEGG" id="tde:TDE_1420"/>
<dbReference type="Proteomes" id="UP000008212">
    <property type="component" value="Chromosome"/>
</dbReference>
<dbReference type="eggNOG" id="ENOG5030KXI">
    <property type="taxonomic scope" value="Bacteria"/>
</dbReference>
<name>Q73MT7_TREDE</name>
<reference evidence="1 2" key="1">
    <citation type="journal article" date="2004" name="Proc. Natl. Acad. Sci. U.S.A.">
        <title>Comparison of the genome of the oral pathogen Treponema denticola with other spirochete genomes.</title>
        <authorList>
            <person name="Seshadri R."/>
            <person name="Myers G.S."/>
            <person name="Tettelin H."/>
            <person name="Eisen J.A."/>
            <person name="Heidelberg J.F."/>
            <person name="Dodson R.J."/>
            <person name="Davidsen T.M."/>
            <person name="DeBoy R.T."/>
            <person name="Fouts D.E."/>
            <person name="Haft D.H."/>
            <person name="Selengut J."/>
            <person name="Ren Q."/>
            <person name="Brinkac L.M."/>
            <person name="Madupu R."/>
            <person name="Kolonay J."/>
            <person name="Durkin S.A."/>
            <person name="Daugherty S.C."/>
            <person name="Shetty J."/>
            <person name="Shvartsbeyn A."/>
            <person name="Gebregeorgis E."/>
            <person name="Geer K."/>
            <person name="Tsegaye G."/>
            <person name="Malek J."/>
            <person name="Ayodeji B."/>
            <person name="Shatsman S."/>
            <person name="McLeod M.P."/>
            <person name="Smajs D."/>
            <person name="Howell J.K."/>
            <person name="Pal S."/>
            <person name="Amin A."/>
            <person name="Vashisth P."/>
            <person name="McNeill T.Z."/>
            <person name="Xiang Q."/>
            <person name="Sodergren E."/>
            <person name="Baca E."/>
            <person name="Weinstock G.M."/>
            <person name="Norris S.J."/>
            <person name="Fraser C.M."/>
            <person name="Paulsen I.T."/>
        </authorList>
    </citation>
    <scope>NUCLEOTIDE SEQUENCE [LARGE SCALE GENOMIC DNA]</scope>
    <source>
        <strain evidence="2">ATCC 35405 / DSM 14222 / CIP 103919 / JCM 8153 / KCTC 15104</strain>
    </source>
</reference>
<dbReference type="GeneID" id="2739697"/>
<dbReference type="PaxDb" id="243275-TDE_1420"/>